<reference evidence="2 3" key="1">
    <citation type="submission" date="2013-12" db="EMBL/GenBank/DDBJ databases">
        <title>Draft genome of the parsitic nematode Ancylostoma duodenale.</title>
        <authorList>
            <person name="Mitreva M."/>
        </authorList>
    </citation>
    <scope>NUCLEOTIDE SEQUENCE [LARGE SCALE GENOMIC DNA]</scope>
    <source>
        <strain evidence="2 3">Zhejiang</strain>
    </source>
</reference>
<protein>
    <recommendedName>
        <fullName evidence="1">Plastocyanin-like domain-containing protein</fullName>
    </recommendedName>
</protein>
<dbReference type="AlphaFoldDB" id="A0A0C2FNN6"/>
<dbReference type="GO" id="GO:0005507">
    <property type="term" value="F:copper ion binding"/>
    <property type="evidence" value="ECO:0007669"/>
    <property type="project" value="InterPro"/>
</dbReference>
<organism evidence="2 3">
    <name type="scientific">Ancylostoma duodenale</name>
    <dbReference type="NCBI Taxonomy" id="51022"/>
    <lineage>
        <taxon>Eukaryota</taxon>
        <taxon>Metazoa</taxon>
        <taxon>Ecdysozoa</taxon>
        <taxon>Nematoda</taxon>
        <taxon>Chromadorea</taxon>
        <taxon>Rhabditida</taxon>
        <taxon>Rhabditina</taxon>
        <taxon>Rhabditomorpha</taxon>
        <taxon>Strongyloidea</taxon>
        <taxon>Ancylostomatidae</taxon>
        <taxon>Ancylostomatinae</taxon>
        <taxon>Ancylostoma</taxon>
    </lineage>
</organism>
<dbReference type="InterPro" id="IPR008972">
    <property type="entry name" value="Cupredoxin"/>
</dbReference>
<gene>
    <name evidence="2" type="ORF">ANCDUO_23477</name>
</gene>
<name>A0A0C2FNN6_9BILA</name>
<evidence type="ECO:0000313" key="3">
    <source>
        <dbReference type="Proteomes" id="UP000054047"/>
    </source>
</evidence>
<evidence type="ECO:0000313" key="2">
    <source>
        <dbReference type="EMBL" id="KIH46471.1"/>
    </source>
</evidence>
<proteinExistence type="predicted"/>
<dbReference type="Gene3D" id="2.60.40.420">
    <property type="entry name" value="Cupredoxins - blue copper proteins"/>
    <property type="match status" value="1"/>
</dbReference>
<dbReference type="EMBL" id="KN769176">
    <property type="protein sequence ID" value="KIH46471.1"/>
    <property type="molecule type" value="Genomic_DNA"/>
</dbReference>
<dbReference type="Proteomes" id="UP000054047">
    <property type="component" value="Unassembled WGS sequence"/>
</dbReference>
<keyword evidence="3" id="KW-1185">Reference proteome</keyword>
<feature type="non-terminal residue" evidence="2">
    <location>
        <position position="1"/>
    </location>
</feature>
<dbReference type="Pfam" id="PF07731">
    <property type="entry name" value="Cu-oxidase_2"/>
    <property type="match status" value="1"/>
</dbReference>
<dbReference type="OrthoDB" id="2121828at2759"/>
<accession>A0A0C2FNN6</accession>
<sequence length="90" mass="9823">ITLFNMGTGGAFSTGYAHPFHVHGTHFHVMKVGWPQYNTSGMISTLNPDIDCAGPDTAPIAPSKSQTLLITIRLHRLLYACGVMLQRKNV</sequence>
<dbReference type="InterPro" id="IPR011706">
    <property type="entry name" value="Cu-oxidase_C"/>
</dbReference>
<evidence type="ECO:0000259" key="1">
    <source>
        <dbReference type="Pfam" id="PF07731"/>
    </source>
</evidence>
<dbReference type="SUPFAM" id="SSF49503">
    <property type="entry name" value="Cupredoxins"/>
    <property type="match status" value="1"/>
</dbReference>
<feature type="domain" description="Plastocyanin-like" evidence="1">
    <location>
        <begin position="14"/>
        <end position="48"/>
    </location>
</feature>
<dbReference type="GO" id="GO:0016491">
    <property type="term" value="F:oxidoreductase activity"/>
    <property type="evidence" value="ECO:0007669"/>
    <property type="project" value="InterPro"/>
</dbReference>